<dbReference type="InterPro" id="IPR007420">
    <property type="entry name" value="DUF465"/>
</dbReference>
<dbReference type="AlphaFoldDB" id="A0A255Z1R5"/>
<gene>
    <name evidence="2" type="ORF">CHU95_09670</name>
</gene>
<feature type="coiled-coil region" evidence="1">
    <location>
        <begin position="7"/>
        <end position="55"/>
    </location>
</feature>
<dbReference type="RefSeq" id="WP_094456128.1">
    <property type="nucleotide sequence ID" value="NZ_NOXU01000027.1"/>
</dbReference>
<comment type="caution">
    <text evidence="2">The sequence shown here is derived from an EMBL/GenBank/DDBJ whole genome shotgun (WGS) entry which is preliminary data.</text>
</comment>
<sequence>MLFPERVESLRVKHENLDREVRMESRRPMPDTTTLTRLKMEKLRVKEEMDRLARA</sequence>
<name>A0A255Z1R5_9PROT</name>
<keyword evidence="3" id="KW-1185">Reference proteome</keyword>
<dbReference type="Gene3D" id="6.10.280.50">
    <property type="match status" value="1"/>
</dbReference>
<organism evidence="2 3">
    <name type="scientific">Niveispirillum lacus</name>
    <dbReference type="NCBI Taxonomy" id="1981099"/>
    <lineage>
        <taxon>Bacteria</taxon>
        <taxon>Pseudomonadati</taxon>
        <taxon>Pseudomonadota</taxon>
        <taxon>Alphaproteobacteria</taxon>
        <taxon>Rhodospirillales</taxon>
        <taxon>Azospirillaceae</taxon>
        <taxon>Niveispirillum</taxon>
    </lineage>
</organism>
<accession>A0A255Z1R5</accession>
<evidence type="ECO:0000256" key="1">
    <source>
        <dbReference type="SAM" id="Coils"/>
    </source>
</evidence>
<dbReference type="InterPro" id="IPR038444">
    <property type="entry name" value="DUF465_sf"/>
</dbReference>
<reference evidence="2 3" key="1">
    <citation type="submission" date="2017-07" db="EMBL/GenBank/DDBJ databases">
        <title>Niveispirillum cyanobacteriorum sp. nov., isolated from cyanobacterial aggregates in a eutrophic lake.</title>
        <authorList>
            <person name="Cai H."/>
        </authorList>
    </citation>
    <scope>NUCLEOTIDE SEQUENCE [LARGE SCALE GENOMIC DNA]</scope>
    <source>
        <strain evidence="3">TH1-14</strain>
    </source>
</reference>
<evidence type="ECO:0000313" key="2">
    <source>
        <dbReference type="EMBL" id="OYQ34845.1"/>
    </source>
</evidence>
<evidence type="ECO:0000313" key="3">
    <source>
        <dbReference type="Proteomes" id="UP000216998"/>
    </source>
</evidence>
<protein>
    <recommendedName>
        <fullName evidence="4">DUF465 domain-containing protein</fullName>
    </recommendedName>
</protein>
<keyword evidence="1" id="KW-0175">Coiled coil</keyword>
<dbReference type="Proteomes" id="UP000216998">
    <property type="component" value="Unassembled WGS sequence"/>
</dbReference>
<dbReference type="EMBL" id="NOXU01000027">
    <property type="protein sequence ID" value="OYQ34845.1"/>
    <property type="molecule type" value="Genomic_DNA"/>
</dbReference>
<dbReference type="OrthoDB" id="7362854at2"/>
<dbReference type="Pfam" id="PF04325">
    <property type="entry name" value="DUF465"/>
    <property type="match status" value="1"/>
</dbReference>
<proteinExistence type="predicted"/>
<evidence type="ECO:0008006" key="4">
    <source>
        <dbReference type="Google" id="ProtNLM"/>
    </source>
</evidence>